<dbReference type="Pfam" id="PF13673">
    <property type="entry name" value="Acetyltransf_10"/>
    <property type="match status" value="1"/>
</dbReference>
<evidence type="ECO:0000313" key="4">
    <source>
        <dbReference type="EMBL" id="SLN73028.1"/>
    </source>
</evidence>
<dbReference type="SUPFAM" id="SSF55729">
    <property type="entry name" value="Acyl-CoA N-acyltransferases (Nat)"/>
    <property type="match status" value="1"/>
</dbReference>
<dbReference type="InterPro" id="IPR016181">
    <property type="entry name" value="Acyl_CoA_acyltransferase"/>
</dbReference>
<organism evidence="4 5">
    <name type="scientific">Oceanibacterium hippocampi</name>
    <dbReference type="NCBI Taxonomy" id="745714"/>
    <lineage>
        <taxon>Bacteria</taxon>
        <taxon>Pseudomonadati</taxon>
        <taxon>Pseudomonadota</taxon>
        <taxon>Alphaproteobacteria</taxon>
        <taxon>Sneathiellales</taxon>
        <taxon>Sneathiellaceae</taxon>
        <taxon>Oceanibacterium</taxon>
    </lineage>
</organism>
<dbReference type="AlphaFoldDB" id="A0A1Y5TUD3"/>
<sequence>MTDTEQFEFRDAVPSEAGLLGDIAFRSKAYWGYDPSFMEACRTVLSFTPDEVAAGDFRLAVAGDLRAGFYQLGGEPSDGVIENFFVAPEWIGRGLGGLLWRDLIARARRAGMRRLVVDADPHAAGFYERGGMTRCGVAVSTAIPGRFLPRLSRTL</sequence>
<accession>A0A1Y5TUD3</accession>
<name>A0A1Y5TUD3_9PROT</name>
<dbReference type="Proteomes" id="UP000193200">
    <property type="component" value="Unassembled WGS sequence"/>
</dbReference>
<gene>
    <name evidence="4" type="ORF">OCH7691_03546</name>
</gene>
<proteinExistence type="predicted"/>
<dbReference type="InterPro" id="IPR000182">
    <property type="entry name" value="GNAT_dom"/>
</dbReference>
<dbReference type="InParanoid" id="A0A1Y5TUD3"/>
<evidence type="ECO:0000313" key="5">
    <source>
        <dbReference type="Proteomes" id="UP000193200"/>
    </source>
</evidence>
<evidence type="ECO:0000256" key="1">
    <source>
        <dbReference type="ARBA" id="ARBA00022679"/>
    </source>
</evidence>
<dbReference type="InterPro" id="IPR050832">
    <property type="entry name" value="Bact_Acetyltransf"/>
</dbReference>
<reference evidence="4 5" key="1">
    <citation type="submission" date="2017-03" db="EMBL/GenBank/DDBJ databases">
        <authorList>
            <person name="Afonso C.L."/>
            <person name="Miller P.J."/>
            <person name="Scott M.A."/>
            <person name="Spackman E."/>
            <person name="Goraichik I."/>
            <person name="Dimitrov K.M."/>
            <person name="Suarez D.L."/>
            <person name="Swayne D.E."/>
        </authorList>
    </citation>
    <scope>NUCLEOTIDE SEQUENCE [LARGE SCALE GENOMIC DNA]</scope>
    <source>
        <strain evidence="4 5">CECT 7691</strain>
    </source>
</reference>
<evidence type="ECO:0000256" key="2">
    <source>
        <dbReference type="ARBA" id="ARBA00023315"/>
    </source>
</evidence>
<feature type="domain" description="N-acetyltransferase" evidence="3">
    <location>
        <begin position="7"/>
        <end position="155"/>
    </location>
</feature>
<dbReference type="RefSeq" id="WP_085884880.1">
    <property type="nucleotide sequence ID" value="NZ_FWFR01000003.1"/>
</dbReference>
<evidence type="ECO:0000259" key="3">
    <source>
        <dbReference type="PROSITE" id="PS51186"/>
    </source>
</evidence>
<protein>
    <submittedName>
        <fullName evidence="4">Acetyltransferase (GNAT) family protein</fullName>
    </submittedName>
</protein>
<dbReference type="PROSITE" id="PS51186">
    <property type="entry name" value="GNAT"/>
    <property type="match status" value="1"/>
</dbReference>
<keyword evidence="5" id="KW-1185">Reference proteome</keyword>
<dbReference type="EMBL" id="FWFR01000003">
    <property type="protein sequence ID" value="SLN73028.1"/>
    <property type="molecule type" value="Genomic_DNA"/>
</dbReference>
<keyword evidence="1 4" id="KW-0808">Transferase</keyword>
<dbReference type="PANTHER" id="PTHR43877">
    <property type="entry name" value="AMINOALKYLPHOSPHONATE N-ACETYLTRANSFERASE-RELATED-RELATED"/>
    <property type="match status" value="1"/>
</dbReference>
<keyword evidence="2" id="KW-0012">Acyltransferase</keyword>
<dbReference type="CDD" id="cd04301">
    <property type="entry name" value="NAT_SF"/>
    <property type="match status" value="1"/>
</dbReference>
<dbReference type="OrthoDB" id="7205533at2"/>
<dbReference type="GO" id="GO:0016747">
    <property type="term" value="F:acyltransferase activity, transferring groups other than amino-acyl groups"/>
    <property type="evidence" value="ECO:0007669"/>
    <property type="project" value="InterPro"/>
</dbReference>
<dbReference type="Gene3D" id="3.40.630.30">
    <property type="match status" value="1"/>
</dbReference>